<dbReference type="InterPro" id="IPR000866">
    <property type="entry name" value="AhpC/TSA"/>
</dbReference>
<dbReference type="InterPro" id="IPR013766">
    <property type="entry name" value="Thioredoxin_domain"/>
</dbReference>
<feature type="domain" description="Thioredoxin" evidence="1">
    <location>
        <begin position="33"/>
        <end position="169"/>
    </location>
</feature>
<dbReference type="PROSITE" id="PS51352">
    <property type="entry name" value="THIOREDOXIN_2"/>
    <property type="match status" value="1"/>
</dbReference>
<dbReference type="PANTHER" id="PTHR42852">
    <property type="entry name" value="THIOL:DISULFIDE INTERCHANGE PROTEIN DSBE"/>
    <property type="match status" value="1"/>
</dbReference>
<dbReference type="Proteomes" id="UP001220610">
    <property type="component" value="Chromosome"/>
</dbReference>
<protein>
    <submittedName>
        <fullName evidence="2">Redoxin domain-containing protein</fullName>
    </submittedName>
</protein>
<name>A0AAJ5X0F5_9BACT</name>
<gene>
    <name evidence="2" type="ORF">P0Y53_09905</name>
</gene>
<dbReference type="EMBL" id="CP119311">
    <property type="protein sequence ID" value="WEK37815.1"/>
    <property type="molecule type" value="Genomic_DNA"/>
</dbReference>
<dbReference type="InterPro" id="IPR036249">
    <property type="entry name" value="Thioredoxin-like_sf"/>
</dbReference>
<evidence type="ECO:0000259" key="1">
    <source>
        <dbReference type="PROSITE" id="PS51352"/>
    </source>
</evidence>
<sequence length="169" mass="19081">MKKYLLYIGAALVVAVVLSLTFWPATPSYEGLPPGIDQVPAVKMLQADSQTIKVTDYVKGAPTIFFYFDEDCHTCQQETQSIIDSMQYLKEVRFFLLSLNSLPRIERFKSRYHLADYPNVVVGKDHTYSIASLFKLDGIPAMVVYDRKGQITKIYEGGATATELLKQLN</sequence>
<proteinExistence type="predicted"/>
<accession>A0AAJ5X0F5</accession>
<dbReference type="Pfam" id="PF00578">
    <property type="entry name" value="AhpC-TSA"/>
    <property type="match status" value="1"/>
</dbReference>
<dbReference type="GO" id="GO:0016491">
    <property type="term" value="F:oxidoreductase activity"/>
    <property type="evidence" value="ECO:0007669"/>
    <property type="project" value="InterPro"/>
</dbReference>
<organism evidence="2 3">
    <name type="scientific">Candidatus Pseudobacter hemicellulosilyticus</name>
    <dbReference type="NCBI Taxonomy" id="3121375"/>
    <lineage>
        <taxon>Bacteria</taxon>
        <taxon>Pseudomonadati</taxon>
        <taxon>Bacteroidota</taxon>
        <taxon>Chitinophagia</taxon>
        <taxon>Chitinophagales</taxon>
        <taxon>Chitinophagaceae</taxon>
        <taxon>Pseudobacter</taxon>
    </lineage>
</organism>
<dbReference type="AlphaFoldDB" id="A0AAJ5X0F5"/>
<reference evidence="2" key="1">
    <citation type="submission" date="2023-03" db="EMBL/GenBank/DDBJ databases">
        <title>Andean soil-derived lignocellulolytic bacterial consortium as a source of novel taxa and putative plastic-active enzymes.</title>
        <authorList>
            <person name="Diaz-Garcia L."/>
            <person name="Chuvochina M."/>
            <person name="Feuerriegel G."/>
            <person name="Bunk B."/>
            <person name="Sproer C."/>
            <person name="Streit W.R."/>
            <person name="Rodriguez L.M."/>
            <person name="Overmann J."/>
            <person name="Jimenez D.J."/>
        </authorList>
    </citation>
    <scope>NUCLEOTIDE SEQUENCE</scope>
    <source>
        <strain evidence="2">MAG 7</strain>
    </source>
</reference>
<dbReference type="Gene3D" id="3.40.30.10">
    <property type="entry name" value="Glutaredoxin"/>
    <property type="match status" value="1"/>
</dbReference>
<dbReference type="PANTHER" id="PTHR42852:SF17">
    <property type="entry name" value="THIOREDOXIN-LIKE PROTEIN HI_1115"/>
    <property type="match status" value="1"/>
</dbReference>
<dbReference type="SUPFAM" id="SSF52833">
    <property type="entry name" value="Thioredoxin-like"/>
    <property type="match status" value="1"/>
</dbReference>
<dbReference type="GO" id="GO:0016209">
    <property type="term" value="F:antioxidant activity"/>
    <property type="evidence" value="ECO:0007669"/>
    <property type="project" value="InterPro"/>
</dbReference>
<evidence type="ECO:0000313" key="3">
    <source>
        <dbReference type="Proteomes" id="UP001220610"/>
    </source>
</evidence>
<dbReference type="InterPro" id="IPR050553">
    <property type="entry name" value="Thioredoxin_ResA/DsbE_sf"/>
</dbReference>
<evidence type="ECO:0000313" key="2">
    <source>
        <dbReference type="EMBL" id="WEK37815.1"/>
    </source>
</evidence>